<sequence>MQKATVQSVSIKEGTSAKGKWINTLITTTDGSKVGTFEHSASQLQEGDEFEFEPELKGDRVDIKGGSFKLLKATARPVSSNGGKHEYKRDTEGITHEYTLKARLQELKRQSIEEQVAAMEVGEGWRIGKFKDGDSEVLGYRAWILQCLHPPVISKASVKEFVAIMGQLGHKSPVSITEWMETHGYPMKWDALTVKAQGEAVRKAKEELAATQEGQ</sequence>
<protein>
    <submittedName>
        <fullName evidence="1">Uncharacterized protein</fullName>
    </submittedName>
</protein>
<accession>A0A6H1ZTW3</accession>
<dbReference type="EMBL" id="MT144224">
    <property type="protein sequence ID" value="QJA50902.1"/>
    <property type="molecule type" value="Genomic_DNA"/>
</dbReference>
<reference evidence="1" key="1">
    <citation type="submission" date="2020-03" db="EMBL/GenBank/DDBJ databases">
        <title>The deep terrestrial virosphere.</title>
        <authorList>
            <person name="Holmfeldt K."/>
            <person name="Nilsson E."/>
            <person name="Simone D."/>
            <person name="Lopez-Fernandez M."/>
            <person name="Wu X."/>
            <person name="de Brujin I."/>
            <person name="Lundin D."/>
            <person name="Andersson A."/>
            <person name="Bertilsson S."/>
            <person name="Dopson M."/>
        </authorList>
    </citation>
    <scope>NUCLEOTIDE SEQUENCE</scope>
    <source>
        <strain evidence="1">TM448A01920</strain>
    </source>
</reference>
<organism evidence="1">
    <name type="scientific">viral metagenome</name>
    <dbReference type="NCBI Taxonomy" id="1070528"/>
    <lineage>
        <taxon>unclassified sequences</taxon>
        <taxon>metagenomes</taxon>
        <taxon>organismal metagenomes</taxon>
    </lineage>
</organism>
<name>A0A6H1ZTW3_9ZZZZ</name>
<proteinExistence type="predicted"/>
<evidence type="ECO:0000313" key="1">
    <source>
        <dbReference type="EMBL" id="QJA50902.1"/>
    </source>
</evidence>
<gene>
    <name evidence="1" type="ORF">TM448A01920_0006</name>
</gene>
<dbReference type="AlphaFoldDB" id="A0A6H1ZTW3"/>